<dbReference type="EMBL" id="WOWK01000058">
    <property type="protein sequence ID" value="KAF0322805.1"/>
    <property type="molecule type" value="Genomic_DNA"/>
</dbReference>
<proteinExistence type="predicted"/>
<dbReference type="PANTHER" id="PTHR33112">
    <property type="entry name" value="DOMAIN PROTEIN, PUTATIVE-RELATED"/>
    <property type="match status" value="1"/>
</dbReference>
<dbReference type="Proteomes" id="UP000434172">
    <property type="component" value="Unassembled WGS sequence"/>
</dbReference>
<organism evidence="1 2">
    <name type="scientific">Colletotrichum asianum</name>
    <dbReference type="NCBI Taxonomy" id="702518"/>
    <lineage>
        <taxon>Eukaryota</taxon>
        <taxon>Fungi</taxon>
        <taxon>Dikarya</taxon>
        <taxon>Ascomycota</taxon>
        <taxon>Pezizomycotina</taxon>
        <taxon>Sordariomycetes</taxon>
        <taxon>Hypocreomycetidae</taxon>
        <taxon>Glomerellales</taxon>
        <taxon>Glomerellaceae</taxon>
        <taxon>Colletotrichum</taxon>
        <taxon>Colletotrichum gloeosporioides species complex</taxon>
    </lineage>
</organism>
<evidence type="ECO:0000313" key="1">
    <source>
        <dbReference type="EMBL" id="KAF0322805.1"/>
    </source>
</evidence>
<comment type="caution">
    <text evidence="1">The sequence shown here is derived from an EMBL/GenBank/DDBJ whole genome shotgun (WGS) entry which is preliminary data.</text>
</comment>
<accession>A0A8H3WAY5</accession>
<keyword evidence="2" id="KW-1185">Reference proteome</keyword>
<gene>
    <name evidence="1" type="ORF">GQ607_010046</name>
</gene>
<evidence type="ECO:0000313" key="2">
    <source>
        <dbReference type="Proteomes" id="UP000434172"/>
    </source>
</evidence>
<protein>
    <submittedName>
        <fullName evidence="1">Heterokaryon incompatibility protein</fullName>
    </submittedName>
</protein>
<name>A0A8H3WAY5_9PEZI</name>
<dbReference type="PANTHER" id="PTHR33112:SF16">
    <property type="entry name" value="HETEROKARYON INCOMPATIBILITY DOMAIN-CONTAINING PROTEIN"/>
    <property type="match status" value="1"/>
</dbReference>
<reference evidence="1 2" key="1">
    <citation type="submission" date="2019-12" db="EMBL/GenBank/DDBJ databases">
        <title>A genome sequence resource for the geographically widespread anthracnose pathogen Colletotrichum asianum.</title>
        <authorList>
            <person name="Meng Y."/>
        </authorList>
    </citation>
    <scope>NUCLEOTIDE SEQUENCE [LARGE SCALE GENOMIC DNA]</scope>
    <source>
        <strain evidence="1 2">ICMP 18580</strain>
    </source>
</reference>
<sequence>MDHGFPQGFNHMMQNIAETPSIYQGYHWLELIQCYSKLKIAKDHDRLPALSGLAQVYQQTDPNSRYLAGIWDNWLLPSLAWRRASLGKAMEGDREGFKVNQESPEESDQSQWCTPSWSWASIGDSVIFEGNEQWAKAFVCLRGADCEPSTIHNPWGNVRHGKLHVSGPISAFGPNEQHRCELGHETELNYDYDAKDLAGKEIECLVLGLETSSYEKHGRHPNDLESWNRQVSLSIKIFGLLLEPVDVDTATYRRVGLLRYYHEGRGPYAIDKSRRGVWWY</sequence>
<dbReference type="AlphaFoldDB" id="A0A8H3WAY5"/>
<dbReference type="OrthoDB" id="4813253at2759"/>